<sequence>MHPFVLLLGLHGSALKPLESQPMARDIGNHSPAFLSIKAPYEEHPKSWLEKLPLEEEEEEEEVVDVYVYVAGTLISIQSLKFELKLSSLCVSSVSAALVLKGRPLSSNLRSDAEVEMCDERSYDASRESDVPQRPSPRVPIHMKTTACSEANSVHRPVAADRSPKVSPRGVLHERKKGTRVADLETKLSRAREELKKLKHQLASAEAAKLEAEQALAKAKNRIPAAASIPKDEEVKPLLPQDSGGQGNRQRENKPEEESVTSPATMDVFEVMLPTEAIHGENEAAGNEKKVETAAEREEVETKTMIEKTSDGENNEAVAAEEEDDKRKPVVVLPENQEVDDLMAKLLEKEKEVEILLEENVIFKTNAEEEAKQIAGTARAKEAELTARLGSVEEELKESRAKADELAEQLEAAEGAKAALETEMKRLRVQTDQWRKAAEAAAAVLATDDGAEGRRVAERCGSMDKHIGWESPLIAGGIDEDNAAGGGGRRKGAGIRVLGDIWRKKALQK</sequence>
<feature type="chain" id="PRO_5020500882" evidence="5">
    <location>
        <begin position="21"/>
        <end position="509"/>
    </location>
</feature>
<reference evidence="6 7" key="1">
    <citation type="journal article" date="2019" name="Nat. Plants">
        <title>Genome sequencing of Musa balbisiana reveals subgenome evolution and function divergence in polyploid bananas.</title>
        <authorList>
            <person name="Yao X."/>
        </authorList>
    </citation>
    <scope>NUCLEOTIDE SEQUENCE [LARGE SCALE GENOMIC DNA]</scope>
    <source>
        <strain evidence="7">cv. DH-PKW</strain>
        <tissue evidence="6">Leaves</tissue>
    </source>
</reference>
<dbReference type="Proteomes" id="UP000317650">
    <property type="component" value="Chromosome 5"/>
</dbReference>
<feature type="compositionally biased region" description="Basic and acidic residues" evidence="4">
    <location>
        <begin position="280"/>
        <end position="311"/>
    </location>
</feature>
<evidence type="ECO:0000313" key="7">
    <source>
        <dbReference type="Proteomes" id="UP000317650"/>
    </source>
</evidence>
<evidence type="ECO:0000256" key="4">
    <source>
        <dbReference type="SAM" id="MobiDB-lite"/>
    </source>
</evidence>
<feature type="region of interest" description="Disordered" evidence="4">
    <location>
        <begin position="120"/>
        <end position="140"/>
    </location>
</feature>
<accession>A0A4S8JUQ5</accession>
<name>A0A4S8JUQ5_MUSBA</name>
<feature type="region of interest" description="Disordered" evidence="4">
    <location>
        <begin position="280"/>
        <end position="329"/>
    </location>
</feature>
<feature type="signal peptide" evidence="5">
    <location>
        <begin position="1"/>
        <end position="20"/>
    </location>
</feature>
<proteinExistence type="inferred from homology"/>
<protein>
    <submittedName>
        <fullName evidence="6">Uncharacterized protein</fullName>
    </submittedName>
</protein>
<dbReference type="STRING" id="52838.A0A4S8JUQ5"/>
<feature type="coiled-coil region" evidence="3">
    <location>
        <begin position="181"/>
        <end position="222"/>
    </location>
</feature>
<feature type="region of interest" description="Disordered" evidence="4">
    <location>
        <begin position="222"/>
        <end position="265"/>
    </location>
</feature>
<keyword evidence="2 3" id="KW-0175">Coiled coil</keyword>
<feature type="compositionally biased region" description="Basic and acidic residues" evidence="4">
    <location>
        <begin position="120"/>
        <end position="131"/>
    </location>
</feature>
<evidence type="ECO:0000256" key="3">
    <source>
        <dbReference type="SAM" id="Coils"/>
    </source>
</evidence>
<keyword evidence="7" id="KW-1185">Reference proteome</keyword>
<comment type="caution">
    <text evidence="6">The sequence shown here is derived from an EMBL/GenBank/DDBJ whole genome shotgun (WGS) entry which is preliminary data.</text>
</comment>
<feature type="coiled-coil region" evidence="3">
    <location>
        <begin position="339"/>
        <end position="437"/>
    </location>
</feature>
<dbReference type="PANTHER" id="PTHR34224:SF2">
    <property type="entry name" value="INTERACTOR OF CONSTITUTIVE ACTIVE ROPS 4"/>
    <property type="match status" value="1"/>
</dbReference>
<organism evidence="6 7">
    <name type="scientific">Musa balbisiana</name>
    <name type="common">Banana</name>
    <dbReference type="NCBI Taxonomy" id="52838"/>
    <lineage>
        <taxon>Eukaryota</taxon>
        <taxon>Viridiplantae</taxon>
        <taxon>Streptophyta</taxon>
        <taxon>Embryophyta</taxon>
        <taxon>Tracheophyta</taxon>
        <taxon>Spermatophyta</taxon>
        <taxon>Magnoliopsida</taxon>
        <taxon>Liliopsida</taxon>
        <taxon>Zingiberales</taxon>
        <taxon>Musaceae</taxon>
        <taxon>Musa</taxon>
    </lineage>
</organism>
<dbReference type="AlphaFoldDB" id="A0A4S8JUQ5"/>
<keyword evidence="5" id="KW-0732">Signal</keyword>
<dbReference type="EMBL" id="PYDT01000003">
    <property type="protein sequence ID" value="THU65919.1"/>
    <property type="molecule type" value="Genomic_DNA"/>
</dbReference>
<evidence type="ECO:0000256" key="5">
    <source>
        <dbReference type="SAM" id="SignalP"/>
    </source>
</evidence>
<dbReference type="PANTHER" id="PTHR34224">
    <property type="entry name" value="INTERACTOR OF CONSTITUTIVE ACTIVE ROPS 2, CHLOROPLASTIC-RELATED"/>
    <property type="match status" value="1"/>
</dbReference>
<comment type="similarity">
    <text evidence="1">Belongs to the ICR family.</text>
</comment>
<feature type="region of interest" description="Disordered" evidence="4">
    <location>
        <begin position="152"/>
        <end position="181"/>
    </location>
</feature>
<evidence type="ECO:0000256" key="2">
    <source>
        <dbReference type="ARBA" id="ARBA00023054"/>
    </source>
</evidence>
<gene>
    <name evidence="6" type="ORF">C4D60_Mb05t08710</name>
</gene>
<evidence type="ECO:0000313" key="6">
    <source>
        <dbReference type="EMBL" id="THU65919.1"/>
    </source>
</evidence>
<evidence type="ECO:0000256" key="1">
    <source>
        <dbReference type="ARBA" id="ARBA00009778"/>
    </source>
</evidence>
<dbReference type="InterPro" id="IPR029688">
    <property type="entry name" value="ICR"/>
</dbReference>